<dbReference type="RefSeq" id="WP_172202926.1">
    <property type="nucleotide sequence ID" value="NZ_CP071060.1"/>
</dbReference>
<dbReference type="InterPro" id="IPR000182">
    <property type="entry name" value="GNAT_dom"/>
</dbReference>
<reference evidence="2 3" key="1">
    <citation type="submission" date="2021-02" db="EMBL/GenBank/DDBJ databases">
        <title>Niveibacterium changnyeongensis HC41.</title>
        <authorList>
            <person name="Kang M."/>
        </authorList>
    </citation>
    <scope>NUCLEOTIDE SEQUENCE [LARGE SCALE GENOMIC DNA]</scope>
    <source>
        <strain evidence="2 3">HC41</strain>
    </source>
</reference>
<feature type="domain" description="N-acetyltransferase" evidence="1">
    <location>
        <begin position="6"/>
        <end position="165"/>
    </location>
</feature>
<name>A0ABX7M2B8_9RHOO</name>
<organism evidence="2 3">
    <name type="scientific">Niveibacterium microcysteis</name>
    <dbReference type="NCBI Taxonomy" id="2811415"/>
    <lineage>
        <taxon>Bacteria</taxon>
        <taxon>Pseudomonadati</taxon>
        <taxon>Pseudomonadota</taxon>
        <taxon>Betaproteobacteria</taxon>
        <taxon>Rhodocyclales</taxon>
        <taxon>Rhodocyclaceae</taxon>
        <taxon>Niveibacterium</taxon>
    </lineage>
</organism>
<proteinExistence type="predicted"/>
<dbReference type="InterPro" id="IPR016181">
    <property type="entry name" value="Acyl_CoA_acyltransferase"/>
</dbReference>
<dbReference type="Gene3D" id="3.40.630.30">
    <property type="match status" value="1"/>
</dbReference>
<dbReference type="SUPFAM" id="SSF55729">
    <property type="entry name" value="Acyl-CoA N-acyltransferases (Nat)"/>
    <property type="match status" value="1"/>
</dbReference>
<sequence length="168" mass="19386">MSAQGTVLRRAIDADAAAILRWRNHPEVRRVMFTDHEISAAEHARWWTSLKVRDDYHLLVIEHGGTPCGVVTFSRCADDDTAWLWGFYLDPDGFSDGLERLRAWNGMELASLAWAQTQLGASEVRCEVFTFNTAVLQMHLRHRFRETGRYQRRRGEAVFEVVQLARKP</sequence>
<evidence type="ECO:0000313" key="2">
    <source>
        <dbReference type="EMBL" id="QSI75303.1"/>
    </source>
</evidence>
<evidence type="ECO:0000313" key="3">
    <source>
        <dbReference type="Proteomes" id="UP000663570"/>
    </source>
</evidence>
<evidence type="ECO:0000259" key="1">
    <source>
        <dbReference type="PROSITE" id="PS51186"/>
    </source>
</evidence>
<accession>A0ABX7M2B8</accession>
<keyword evidence="3" id="KW-1185">Reference proteome</keyword>
<gene>
    <name evidence="2" type="ORF">JY500_12335</name>
</gene>
<dbReference type="EMBL" id="CP071060">
    <property type="protein sequence ID" value="QSI75303.1"/>
    <property type="molecule type" value="Genomic_DNA"/>
</dbReference>
<protein>
    <submittedName>
        <fullName evidence="2">GNAT family N-acetyltransferase</fullName>
    </submittedName>
</protein>
<dbReference type="Pfam" id="PF13302">
    <property type="entry name" value="Acetyltransf_3"/>
    <property type="match status" value="1"/>
</dbReference>
<dbReference type="Proteomes" id="UP000663570">
    <property type="component" value="Chromosome"/>
</dbReference>
<dbReference type="PROSITE" id="PS51186">
    <property type="entry name" value="GNAT"/>
    <property type="match status" value="1"/>
</dbReference>